<dbReference type="SUPFAM" id="SSF52266">
    <property type="entry name" value="SGNH hydrolase"/>
    <property type="match status" value="1"/>
</dbReference>
<evidence type="ECO:0000259" key="4">
    <source>
        <dbReference type="Pfam" id="PF13472"/>
    </source>
</evidence>
<comment type="caution">
    <text evidence="5">The sequence shown here is derived from an EMBL/GenBank/DDBJ whole genome shotgun (WGS) entry which is preliminary data.</text>
</comment>
<dbReference type="InterPro" id="IPR036514">
    <property type="entry name" value="SGNH_hydro_sf"/>
</dbReference>
<dbReference type="GO" id="GO:0004806">
    <property type="term" value="F:triacylglycerol lipase activity"/>
    <property type="evidence" value="ECO:0007669"/>
    <property type="project" value="TreeGrafter"/>
</dbReference>
<keyword evidence="3" id="KW-0732">Signal</keyword>
<dbReference type="RefSeq" id="WP_160772366.1">
    <property type="nucleotide sequence ID" value="NZ_WTYV01000005.1"/>
</dbReference>
<keyword evidence="5" id="KW-0378">Hydrolase</keyword>
<feature type="disulfide bond" evidence="2">
    <location>
        <begin position="199"/>
        <end position="247"/>
    </location>
</feature>
<keyword evidence="2" id="KW-1015">Disulfide bond</keyword>
<dbReference type="AlphaFoldDB" id="A0A844YZH6"/>
<evidence type="ECO:0000313" key="5">
    <source>
        <dbReference type="EMBL" id="MXO72426.1"/>
    </source>
</evidence>
<name>A0A844YZH6_9SPHN</name>
<dbReference type="EMBL" id="WTYV01000005">
    <property type="protein sequence ID" value="MXO72426.1"/>
    <property type="molecule type" value="Genomic_DNA"/>
</dbReference>
<evidence type="ECO:0000313" key="6">
    <source>
        <dbReference type="Proteomes" id="UP000466966"/>
    </source>
</evidence>
<keyword evidence="6" id="KW-1185">Reference proteome</keyword>
<dbReference type="PANTHER" id="PTHR37981:SF1">
    <property type="entry name" value="SGNH HYDROLASE-TYPE ESTERASE DOMAIN-CONTAINING PROTEIN"/>
    <property type="match status" value="1"/>
</dbReference>
<reference evidence="5 6" key="1">
    <citation type="submission" date="2019-12" db="EMBL/GenBank/DDBJ databases">
        <title>Genomic-based taxomic classification of the family Erythrobacteraceae.</title>
        <authorList>
            <person name="Xu L."/>
        </authorList>
    </citation>
    <scope>NUCLEOTIDE SEQUENCE [LARGE SCALE GENOMIC DNA]</scope>
    <source>
        <strain evidence="5 6">M0322</strain>
    </source>
</reference>
<feature type="disulfide bond" evidence="2">
    <location>
        <begin position="136"/>
        <end position="151"/>
    </location>
</feature>
<dbReference type="GO" id="GO:0019433">
    <property type="term" value="P:triglyceride catabolic process"/>
    <property type="evidence" value="ECO:0007669"/>
    <property type="project" value="TreeGrafter"/>
</dbReference>
<dbReference type="PANTHER" id="PTHR37981">
    <property type="entry name" value="LIPASE 2"/>
    <property type="match status" value="1"/>
</dbReference>
<feature type="active site" evidence="1">
    <location>
        <position position="269"/>
    </location>
</feature>
<feature type="active site" description="Nucleophile" evidence="1">
    <location>
        <position position="45"/>
    </location>
</feature>
<gene>
    <name evidence="5" type="ORF">GRI99_12385</name>
</gene>
<evidence type="ECO:0000256" key="1">
    <source>
        <dbReference type="PIRSR" id="PIRSR637460-1"/>
    </source>
</evidence>
<proteinExistence type="predicted"/>
<feature type="disulfide bond" evidence="2">
    <location>
        <begin position="63"/>
        <end position="87"/>
    </location>
</feature>
<evidence type="ECO:0000256" key="2">
    <source>
        <dbReference type="PIRSR" id="PIRSR637460-2"/>
    </source>
</evidence>
<sequence length="289" mass="29142">MGTLKPLAAASLSLLAALALASCATVPDAGGSLPAGSRYVALGSSYAAGANIPPLAEGRPTRCGASAISYSRLLAQRLDLDLTDASCGGATTAHLLGAWNELPAQVEAVTAETRLVTITVGGNDLNYMGLMFAGSCRAGLRDPRLPAGAPCPTVSEPSAADYARVENQIAEVVQQVRARAPQARVVLVQYVALVGDEPCAAAPLSEDDALVARRVAAALAAATARAGERGGADVLPVERASLGHTACSGQPWSRGLAPGYTGAEGAPWHPTAAGHAAIAEMLAQMLSQG</sequence>
<accession>A0A844YZH6</accession>
<dbReference type="Pfam" id="PF13472">
    <property type="entry name" value="Lipase_GDSL_2"/>
    <property type="match status" value="1"/>
</dbReference>
<organism evidence="5 6">
    <name type="scientific">Alteraurantiacibacter buctensis</name>
    <dbReference type="NCBI Taxonomy" id="1503981"/>
    <lineage>
        <taxon>Bacteria</taxon>
        <taxon>Pseudomonadati</taxon>
        <taxon>Pseudomonadota</taxon>
        <taxon>Alphaproteobacteria</taxon>
        <taxon>Sphingomonadales</taxon>
        <taxon>Erythrobacteraceae</taxon>
        <taxon>Alteraurantiacibacter</taxon>
    </lineage>
</organism>
<dbReference type="Gene3D" id="3.40.50.1110">
    <property type="entry name" value="SGNH hydrolase"/>
    <property type="match status" value="1"/>
</dbReference>
<dbReference type="OrthoDB" id="5503950at2"/>
<feature type="chain" id="PRO_5032910991" evidence="3">
    <location>
        <begin position="22"/>
        <end position="289"/>
    </location>
</feature>
<dbReference type="CDD" id="cd01823">
    <property type="entry name" value="SEST_like"/>
    <property type="match status" value="1"/>
</dbReference>
<feature type="domain" description="SGNH hydrolase-type esterase" evidence="4">
    <location>
        <begin position="41"/>
        <end position="277"/>
    </location>
</feature>
<dbReference type="InterPro" id="IPR013830">
    <property type="entry name" value="SGNH_hydro"/>
</dbReference>
<protein>
    <submittedName>
        <fullName evidence="5">SGNH/GDSL hydrolase family protein</fullName>
    </submittedName>
</protein>
<dbReference type="PROSITE" id="PS51257">
    <property type="entry name" value="PROKAR_LIPOPROTEIN"/>
    <property type="match status" value="1"/>
</dbReference>
<evidence type="ECO:0000256" key="3">
    <source>
        <dbReference type="SAM" id="SignalP"/>
    </source>
</evidence>
<feature type="signal peptide" evidence="3">
    <location>
        <begin position="1"/>
        <end position="21"/>
    </location>
</feature>
<dbReference type="InterPro" id="IPR037460">
    <property type="entry name" value="SEST-like"/>
</dbReference>
<dbReference type="Proteomes" id="UP000466966">
    <property type="component" value="Unassembled WGS sequence"/>
</dbReference>